<dbReference type="Gene3D" id="2.60.300.12">
    <property type="entry name" value="HesB-like domain"/>
    <property type="match status" value="1"/>
</dbReference>
<dbReference type="InterPro" id="IPR035903">
    <property type="entry name" value="HesB-like_dom_sf"/>
</dbReference>
<protein>
    <recommendedName>
        <fullName evidence="1">Core domain-containing protein</fullName>
    </recommendedName>
</protein>
<evidence type="ECO:0000259" key="1">
    <source>
        <dbReference type="Pfam" id="PF01521"/>
    </source>
</evidence>
<dbReference type="STRING" id="1423739.FC85_GL001459"/>
<dbReference type="InterPro" id="IPR000361">
    <property type="entry name" value="ATAP_core_dom"/>
</dbReference>
<dbReference type="Proteomes" id="UP000052013">
    <property type="component" value="Unassembled WGS sequence"/>
</dbReference>
<dbReference type="EMBL" id="AZEY01000013">
    <property type="protein sequence ID" value="KRL69295.1"/>
    <property type="molecule type" value="Genomic_DNA"/>
</dbReference>
<dbReference type="SUPFAM" id="SSF89360">
    <property type="entry name" value="HesB-like domain"/>
    <property type="match status" value="1"/>
</dbReference>
<reference evidence="2 3" key="1">
    <citation type="journal article" date="2015" name="Genome Announc.">
        <title>Expanding the biotechnology potential of lactobacilli through comparative genomics of 213 strains and associated genera.</title>
        <authorList>
            <person name="Sun Z."/>
            <person name="Harris H.M."/>
            <person name="McCann A."/>
            <person name="Guo C."/>
            <person name="Argimon S."/>
            <person name="Zhang W."/>
            <person name="Yang X."/>
            <person name="Jeffery I.B."/>
            <person name="Cooney J.C."/>
            <person name="Kagawa T.F."/>
            <person name="Liu W."/>
            <person name="Song Y."/>
            <person name="Salvetti E."/>
            <person name="Wrobel A."/>
            <person name="Rasinkangas P."/>
            <person name="Parkhill J."/>
            <person name="Rea M.C."/>
            <person name="O'Sullivan O."/>
            <person name="Ritari J."/>
            <person name="Douillard F.P."/>
            <person name="Paul Ross R."/>
            <person name="Yang R."/>
            <person name="Briner A.E."/>
            <person name="Felis G.E."/>
            <person name="de Vos W.M."/>
            <person name="Barrangou R."/>
            <person name="Klaenhammer T.R."/>
            <person name="Caufield P.W."/>
            <person name="Cui Y."/>
            <person name="Zhang H."/>
            <person name="O'Toole P.W."/>
        </authorList>
    </citation>
    <scope>NUCLEOTIDE SEQUENCE [LARGE SCALE GENOMIC DNA]</scope>
    <source>
        <strain evidence="2 3">DSM 14421</strain>
    </source>
</reference>
<evidence type="ECO:0000313" key="2">
    <source>
        <dbReference type="EMBL" id="KRL69295.1"/>
    </source>
</evidence>
<dbReference type="AlphaFoldDB" id="A0A0R1SJF1"/>
<sequence>MLGGFKMKLTVTDRAYQKIMAHVPLNSKLLLSFDDGVGPFSKVGVCSLDTAFDIIAVDPDANVSDYDQALLSNKGSWAYKGYSKIYLNDNMKLDVKNNQLVLSGDSGVLDSEVDIQDLTGQKV</sequence>
<evidence type="ECO:0000313" key="3">
    <source>
        <dbReference type="Proteomes" id="UP000052013"/>
    </source>
</evidence>
<accession>A0A0R1SJF1</accession>
<gene>
    <name evidence="2" type="ORF">FC85_GL001459</name>
</gene>
<dbReference type="PATRIC" id="fig|1423739.3.peg.1527"/>
<comment type="caution">
    <text evidence="2">The sequence shown here is derived from an EMBL/GenBank/DDBJ whole genome shotgun (WGS) entry which is preliminary data.</text>
</comment>
<proteinExistence type="predicted"/>
<organism evidence="2 3">
    <name type="scientific">Lentilactobacillus diolivorans DSM 14421</name>
    <dbReference type="NCBI Taxonomy" id="1423739"/>
    <lineage>
        <taxon>Bacteria</taxon>
        <taxon>Bacillati</taxon>
        <taxon>Bacillota</taxon>
        <taxon>Bacilli</taxon>
        <taxon>Lactobacillales</taxon>
        <taxon>Lactobacillaceae</taxon>
        <taxon>Lentilactobacillus</taxon>
    </lineage>
</organism>
<dbReference type="Pfam" id="PF01521">
    <property type="entry name" value="Fe-S_biosyn"/>
    <property type="match status" value="1"/>
</dbReference>
<feature type="domain" description="Core" evidence="1">
    <location>
        <begin position="7"/>
        <end position="117"/>
    </location>
</feature>
<name>A0A0R1SJF1_9LACO</name>